<comment type="caution">
    <text evidence="2">The sequence shown here is derived from an EMBL/GenBank/DDBJ whole genome shotgun (WGS) entry which is preliminary data.</text>
</comment>
<dbReference type="Proteomes" id="UP001268819">
    <property type="component" value="Unassembled WGS sequence"/>
</dbReference>
<evidence type="ECO:0000256" key="1">
    <source>
        <dbReference type="SAM" id="Phobius"/>
    </source>
</evidence>
<keyword evidence="3" id="KW-1185">Reference proteome</keyword>
<evidence type="ECO:0000313" key="3">
    <source>
        <dbReference type="Proteomes" id="UP001268819"/>
    </source>
</evidence>
<feature type="transmembrane region" description="Helical" evidence="1">
    <location>
        <begin position="29"/>
        <end position="50"/>
    </location>
</feature>
<reference evidence="2 3" key="1">
    <citation type="submission" date="2023-07" db="EMBL/GenBank/DDBJ databases">
        <title>Sequencing the genomes of 1000 actinobacteria strains.</title>
        <authorList>
            <person name="Klenk H.-P."/>
        </authorList>
    </citation>
    <scope>NUCLEOTIDE SEQUENCE [LARGE SCALE GENOMIC DNA]</scope>
    <source>
        <strain evidence="2 3">DSM 43749</strain>
    </source>
</reference>
<organism evidence="2 3">
    <name type="scientific">Saccharothrix longispora</name>
    <dbReference type="NCBI Taxonomy" id="33920"/>
    <lineage>
        <taxon>Bacteria</taxon>
        <taxon>Bacillati</taxon>
        <taxon>Actinomycetota</taxon>
        <taxon>Actinomycetes</taxon>
        <taxon>Pseudonocardiales</taxon>
        <taxon>Pseudonocardiaceae</taxon>
        <taxon>Saccharothrix</taxon>
    </lineage>
</organism>
<sequence length="51" mass="5948">MPWVERHRRRAPNSWFRTTTVRRHYRKPAGLPIVAIAVAAVVVLLLLIVLF</sequence>
<keyword evidence="1" id="KW-0472">Membrane</keyword>
<keyword evidence="1" id="KW-0812">Transmembrane</keyword>
<proteinExistence type="predicted"/>
<evidence type="ECO:0000313" key="2">
    <source>
        <dbReference type="EMBL" id="MDR6592791.1"/>
    </source>
</evidence>
<name>A0ABU1PQQ0_9PSEU</name>
<dbReference type="RefSeq" id="WP_310304703.1">
    <property type="nucleotide sequence ID" value="NZ_BAAAXB010000001.1"/>
</dbReference>
<protein>
    <submittedName>
        <fullName evidence="2">Uncharacterized protein</fullName>
    </submittedName>
</protein>
<gene>
    <name evidence="2" type="ORF">J2S66_001175</name>
</gene>
<accession>A0ABU1PQQ0</accession>
<keyword evidence="1" id="KW-1133">Transmembrane helix</keyword>
<dbReference type="EMBL" id="JAVDSG010000001">
    <property type="protein sequence ID" value="MDR6592791.1"/>
    <property type="molecule type" value="Genomic_DNA"/>
</dbReference>